<dbReference type="InterPro" id="IPR014718">
    <property type="entry name" value="GH-type_carb-bd"/>
</dbReference>
<comment type="pathway">
    <text evidence="2 8">Carbohydrate metabolism; hexose metabolism.</text>
</comment>
<protein>
    <recommendedName>
        <fullName evidence="5 8">Aldose 1-epimerase</fullName>
        <ecNumber evidence="4 8">5.1.3.3</ecNumber>
    </recommendedName>
</protein>
<dbReference type="Pfam" id="PF01263">
    <property type="entry name" value="Aldose_epim"/>
    <property type="match status" value="1"/>
</dbReference>
<keyword evidence="6 8" id="KW-0413">Isomerase</keyword>
<dbReference type="NCBIfam" id="NF008277">
    <property type="entry name" value="PRK11055.1"/>
    <property type="match status" value="1"/>
</dbReference>
<evidence type="ECO:0000256" key="10">
    <source>
        <dbReference type="PIRSR" id="PIRSR005096-2"/>
    </source>
</evidence>
<dbReference type="Gene3D" id="2.70.98.10">
    <property type="match status" value="1"/>
</dbReference>
<accession>A0A938XU78</accession>
<dbReference type="AlphaFoldDB" id="A0A938XU78"/>
<dbReference type="CDD" id="cd09019">
    <property type="entry name" value="galactose_mutarotase_like"/>
    <property type="match status" value="1"/>
</dbReference>
<keyword evidence="7 8" id="KW-0119">Carbohydrate metabolism</keyword>
<evidence type="ECO:0000313" key="12">
    <source>
        <dbReference type="EMBL" id="MBM7555662.1"/>
    </source>
</evidence>
<feature type="active site" description="Proton donor" evidence="9">
    <location>
        <position position="174"/>
    </location>
</feature>
<dbReference type="GO" id="GO:0033499">
    <property type="term" value="P:galactose catabolic process via UDP-galactose, Leloir pathway"/>
    <property type="evidence" value="ECO:0007669"/>
    <property type="project" value="TreeGrafter"/>
</dbReference>
<evidence type="ECO:0000256" key="2">
    <source>
        <dbReference type="ARBA" id="ARBA00005028"/>
    </source>
</evidence>
<dbReference type="EMBL" id="JAFBDQ010000002">
    <property type="protein sequence ID" value="MBM7555662.1"/>
    <property type="molecule type" value="Genomic_DNA"/>
</dbReference>
<dbReference type="PIRSF" id="PIRSF005096">
    <property type="entry name" value="GALM"/>
    <property type="match status" value="1"/>
</dbReference>
<dbReference type="GO" id="GO:0005737">
    <property type="term" value="C:cytoplasm"/>
    <property type="evidence" value="ECO:0007669"/>
    <property type="project" value="TreeGrafter"/>
</dbReference>
<dbReference type="GO" id="GO:0006006">
    <property type="term" value="P:glucose metabolic process"/>
    <property type="evidence" value="ECO:0007669"/>
    <property type="project" value="TreeGrafter"/>
</dbReference>
<dbReference type="GO" id="GO:0004034">
    <property type="term" value="F:aldose 1-epimerase activity"/>
    <property type="evidence" value="ECO:0007669"/>
    <property type="project" value="UniProtKB-EC"/>
</dbReference>
<dbReference type="EC" id="5.1.3.3" evidence="4 8"/>
<dbReference type="GO" id="GO:0030246">
    <property type="term" value="F:carbohydrate binding"/>
    <property type="evidence" value="ECO:0007669"/>
    <property type="project" value="InterPro"/>
</dbReference>
<evidence type="ECO:0000256" key="1">
    <source>
        <dbReference type="ARBA" id="ARBA00001614"/>
    </source>
</evidence>
<dbReference type="Proteomes" id="UP000774000">
    <property type="component" value="Unassembled WGS sequence"/>
</dbReference>
<feature type="binding site" evidence="11">
    <location>
        <begin position="174"/>
        <end position="176"/>
    </location>
    <ligand>
        <name>beta-D-galactose</name>
        <dbReference type="ChEBI" id="CHEBI:27667"/>
    </ligand>
</feature>
<gene>
    <name evidence="12" type="ORF">JOC47_000487</name>
</gene>
<dbReference type="InterPro" id="IPR011013">
    <property type="entry name" value="Gal_mutarotase_sf_dom"/>
</dbReference>
<evidence type="ECO:0000256" key="3">
    <source>
        <dbReference type="ARBA" id="ARBA00006206"/>
    </source>
</evidence>
<dbReference type="InterPro" id="IPR018052">
    <property type="entry name" value="Ald1_epimerase_CS"/>
</dbReference>
<evidence type="ECO:0000256" key="5">
    <source>
        <dbReference type="ARBA" id="ARBA00014165"/>
    </source>
</evidence>
<proteinExistence type="inferred from homology"/>
<evidence type="ECO:0000256" key="6">
    <source>
        <dbReference type="ARBA" id="ARBA00023235"/>
    </source>
</evidence>
<evidence type="ECO:0000256" key="9">
    <source>
        <dbReference type="PIRSR" id="PIRSR005096-1"/>
    </source>
</evidence>
<evidence type="ECO:0000256" key="8">
    <source>
        <dbReference type="PIRNR" id="PIRNR005096"/>
    </source>
</evidence>
<feature type="active site" description="Proton acceptor" evidence="9">
    <location>
        <position position="307"/>
    </location>
</feature>
<dbReference type="InterPro" id="IPR015443">
    <property type="entry name" value="Aldose_1-epimerase"/>
</dbReference>
<evidence type="ECO:0000313" key="13">
    <source>
        <dbReference type="Proteomes" id="UP000774000"/>
    </source>
</evidence>
<evidence type="ECO:0000256" key="7">
    <source>
        <dbReference type="ARBA" id="ARBA00023277"/>
    </source>
</evidence>
<evidence type="ECO:0000256" key="11">
    <source>
        <dbReference type="PIRSR" id="PIRSR005096-3"/>
    </source>
</evidence>
<comment type="catalytic activity">
    <reaction evidence="1 8">
        <text>alpha-D-glucose = beta-D-glucose</text>
        <dbReference type="Rhea" id="RHEA:10264"/>
        <dbReference type="ChEBI" id="CHEBI:15903"/>
        <dbReference type="ChEBI" id="CHEBI:17925"/>
        <dbReference type="EC" id="5.1.3.3"/>
    </reaction>
</comment>
<comment type="similarity">
    <text evidence="3 8">Belongs to the aldose epimerase family.</text>
</comment>
<feature type="binding site" evidence="10">
    <location>
        <position position="246"/>
    </location>
    <ligand>
        <name>beta-D-galactose</name>
        <dbReference type="ChEBI" id="CHEBI:27667"/>
    </ligand>
</feature>
<name>A0A938XU78_9FIRM</name>
<organism evidence="12 13">
    <name type="scientific">Halanaerobacter jeridensis</name>
    <dbReference type="NCBI Taxonomy" id="706427"/>
    <lineage>
        <taxon>Bacteria</taxon>
        <taxon>Bacillati</taxon>
        <taxon>Bacillota</taxon>
        <taxon>Clostridia</taxon>
        <taxon>Halanaerobiales</taxon>
        <taxon>Halobacteroidaceae</taxon>
        <taxon>Halanaerobacter</taxon>
    </lineage>
</organism>
<reference evidence="12" key="1">
    <citation type="submission" date="2021-01" db="EMBL/GenBank/DDBJ databases">
        <title>Genomic Encyclopedia of Type Strains, Phase IV (KMG-IV): sequencing the most valuable type-strain genomes for metagenomic binning, comparative biology and taxonomic classification.</title>
        <authorList>
            <person name="Goeker M."/>
        </authorList>
    </citation>
    <scope>NUCLEOTIDE SEQUENCE</scope>
    <source>
        <strain evidence="12">DSM 23230</strain>
    </source>
</reference>
<sequence length="344" mass="38957">MEIKKEEFGTLETGEKISKYKLITPKIQVNVLDYGGIITEIYAPDKEGKKENVVLGFDNLANYEQKSPYFGAIIGRNAGRIEGAEFKLNGQAYNLTANDGENNLHSGPHGLDKRVWEVTEIESGIELEYCSPHLEGGFPGTIDFTVRYLLEGNKLIIEYEGQADRETIINLTNHSYFNLSGGFKRDILEHKLKIKAEQFLCLDQNSIPTGEIRRVNGTPFDFRNFKSVGQEIDSDYRQLEFTDGYDHPLILEEAEENIALKDEKSGRILKISTDQAVVVFYSGNKLGTEGKLNVGRESKPRLGLCLETQDYPNAVNEPNFPTKVYNQDKKYKAKTEYEFAVNKK</sequence>
<dbReference type="RefSeq" id="WP_204700386.1">
    <property type="nucleotide sequence ID" value="NZ_JAFBDQ010000002.1"/>
</dbReference>
<dbReference type="InterPro" id="IPR008183">
    <property type="entry name" value="Aldose_1/G6P_1-epimerase"/>
</dbReference>
<dbReference type="PROSITE" id="PS00545">
    <property type="entry name" value="ALDOSE_1_EPIMERASE"/>
    <property type="match status" value="1"/>
</dbReference>
<dbReference type="PANTHER" id="PTHR10091">
    <property type="entry name" value="ALDOSE-1-EPIMERASE"/>
    <property type="match status" value="1"/>
</dbReference>
<keyword evidence="13" id="KW-1185">Reference proteome</keyword>
<dbReference type="InterPro" id="IPR047215">
    <property type="entry name" value="Galactose_mutarotase-like"/>
</dbReference>
<comment type="caution">
    <text evidence="12">The sequence shown here is derived from an EMBL/GenBank/DDBJ whole genome shotgun (WGS) entry which is preliminary data.</text>
</comment>
<dbReference type="PANTHER" id="PTHR10091:SF0">
    <property type="entry name" value="GALACTOSE MUTAROTASE"/>
    <property type="match status" value="1"/>
</dbReference>
<evidence type="ECO:0000256" key="4">
    <source>
        <dbReference type="ARBA" id="ARBA00013185"/>
    </source>
</evidence>
<dbReference type="SUPFAM" id="SSF74650">
    <property type="entry name" value="Galactose mutarotase-like"/>
    <property type="match status" value="1"/>
</dbReference>